<evidence type="ECO:0000313" key="1">
    <source>
        <dbReference type="EMBL" id="RJG55853.1"/>
    </source>
</evidence>
<organism evidence="1 2">
    <name type="scientific">Sphingobium terrigena</name>
    <dbReference type="NCBI Taxonomy" id="2304063"/>
    <lineage>
        <taxon>Bacteria</taxon>
        <taxon>Pseudomonadati</taxon>
        <taxon>Pseudomonadota</taxon>
        <taxon>Alphaproteobacteria</taxon>
        <taxon>Sphingomonadales</taxon>
        <taxon>Sphingomonadaceae</taxon>
        <taxon>Sphingobium</taxon>
    </lineage>
</organism>
<gene>
    <name evidence="1" type="ORF">D0Z70_07375</name>
</gene>
<dbReference type="EMBL" id="QVRA01000005">
    <property type="protein sequence ID" value="RJG55853.1"/>
    <property type="molecule type" value="Genomic_DNA"/>
</dbReference>
<dbReference type="PROSITE" id="PS51318">
    <property type="entry name" value="TAT"/>
    <property type="match status" value="1"/>
</dbReference>
<evidence type="ECO:0000313" key="2">
    <source>
        <dbReference type="Proteomes" id="UP000283469"/>
    </source>
</evidence>
<comment type="caution">
    <text evidence="1">The sequence shown here is derived from an EMBL/GenBank/DDBJ whole genome shotgun (WGS) entry which is preliminary data.</text>
</comment>
<proteinExistence type="predicted"/>
<accession>A0A418YUJ6</accession>
<reference evidence="1 2" key="1">
    <citation type="submission" date="2018-08" db="EMBL/GenBank/DDBJ databases">
        <title>Sphingobium sp. EO9.</title>
        <authorList>
            <person name="Park Y."/>
            <person name="Kim K.H."/>
            <person name="Jeon C.O."/>
        </authorList>
    </citation>
    <scope>NUCLEOTIDE SEQUENCE [LARGE SCALE GENOMIC DNA]</scope>
    <source>
        <strain evidence="1 2">EO9</strain>
    </source>
</reference>
<dbReference type="InterPro" id="IPR006311">
    <property type="entry name" value="TAT_signal"/>
</dbReference>
<dbReference type="OrthoDB" id="7466913at2"/>
<dbReference type="AlphaFoldDB" id="A0A418YUJ6"/>
<dbReference type="Proteomes" id="UP000283469">
    <property type="component" value="Unassembled WGS sequence"/>
</dbReference>
<sequence length="214" mass="23986">MISSDSRLSDSQISTSRRELLRGLAVAPVAASVVASPWGGTLAALHRRYDDEPATLARTKEGRSISRFRYHNAERWMTTLEADFLAEPRFAREALHQAGFVCQQALCAYLLDMGFADGWNASYIKQDIAKALAYANACGFGHDCPDTARLAGVLSPYWKWGYYYHDWEEDRPRTGGFIPTTITPLVRALVDRVHDVTGHPRPKGCQRRPKEARS</sequence>
<name>A0A418YUJ6_9SPHN</name>
<protein>
    <submittedName>
        <fullName evidence="1">Uncharacterized protein</fullName>
    </submittedName>
</protein>
<keyword evidence="2" id="KW-1185">Reference proteome</keyword>